<keyword evidence="1" id="KW-0175">Coiled coil</keyword>
<reference evidence="2" key="1">
    <citation type="submission" date="2022-04" db="EMBL/GenBank/DDBJ databases">
        <title>Carnegiea gigantea Genome sequencing and assembly v2.</title>
        <authorList>
            <person name="Copetti D."/>
            <person name="Sanderson M.J."/>
            <person name="Burquez A."/>
            <person name="Wojciechowski M.F."/>
        </authorList>
    </citation>
    <scope>NUCLEOTIDE SEQUENCE</scope>
    <source>
        <strain evidence="2">SGP5-SGP5p</strain>
        <tissue evidence="2">Aerial part</tissue>
    </source>
</reference>
<proteinExistence type="predicted"/>
<organism evidence="2 3">
    <name type="scientific">Carnegiea gigantea</name>
    <dbReference type="NCBI Taxonomy" id="171969"/>
    <lineage>
        <taxon>Eukaryota</taxon>
        <taxon>Viridiplantae</taxon>
        <taxon>Streptophyta</taxon>
        <taxon>Embryophyta</taxon>
        <taxon>Tracheophyta</taxon>
        <taxon>Spermatophyta</taxon>
        <taxon>Magnoliopsida</taxon>
        <taxon>eudicotyledons</taxon>
        <taxon>Gunneridae</taxon>
        <taxon>Pentapetalae</taxon>
        <taxon>Caryophyllales</taxon>
        <taxon>Cactineae</taxon>
        <taxon>Cactaceae</taxon>
        <taxon>Cactoideae</taxon>
        <taxon>Echinocereeae</taxon>
        <taxon>Carnegiea</taxon>
    </lineage>
</organism>
<dbReference type="OrthoDB" id="6205933at2759"/>
<evidence type="ECO:0000256" key="1">
    <source>
        <dbReference type="SAM" id="Coils"/>
    </source>
</evidence>
<evidence type="ECO:0000313" key="2">
    <source>
        <dbReference type="EMBL" id="KAJ8429737.1"/>
    </source>
</evidence>
<comment type="caution">
    <text evidence="2">The sequence shown here is derived from an EMBL/GenBank/DDBJ whole genome shotgun (WGS) entry which is preliminary data.</text>
</comment>
<dbReference type="EMBL" id="JAKOGI010000864">
    <property type="protein sequence ID" value="KAJ8429737.1"/>
    <property type="molecule type" value="Genomic_DNA"/>
</dbReference>
<sequence>MNDIKEHLKSSHAEICGQKSKYMLPIGVCEPSTKKLIERPPTVTESIMDILDAEPDPTECMGESNGVNFKEELGYIHLSSRSHGLRLDSWQGSYSPNSGEAESSPKAHVASLRASQEGVFIFNADAVIKEVDKNASWVFNQSILDKMSDTPYNGLYCPKGKHATLRSYRRATPVKQLLKSQIVVVQGYKVESRCEELLKELQLLEDQKKNLNSQLASSKHLLQETE</sequence>
<protein>
    <submittedName>
        <fullName evidence="2">Uncharacterized protein</fullName>
    </submittedName>
</protein>
<dbReference type="AlphaFoldDB" id="A0A9Q1JRU8"/>
<accession>A0A9Q1JRU8</accession>
<keyword evidence="3" id="KW-1185">Reference proteome</keyword>
<evidence type="ECO:0000313" key="3">
    <source>
        <dbReference type="Proteomes" id="UP001153076"/>
    </source>
</evidence>
<feature type="coiled-coil region" evidence="1">
    <location>
        <begin position="194"/>
        <end position="221"/>
    </location>
</feature>
<name>A0A9Q1JRU8_9CARY</name>
<dbReference type="Proteomes" id="UP001153076">
    <property type="component" value="Unassembled WGS sequence"/>
</dbReference>
<gene>
    <name evidence="2" type="ORF">Cgig2_023126</name>
</gene>